<evidence type="ECO:0000313" key="2">
    <source>
        <dbReference type="EMBL" id="KZP15584.1"/>
    </source>
</evidence>
<dbReference type="AlphaFoldDB" id="A0A166EB32"/>
<dbReference type="Proteomes" id="UP000076532">
    <property type="component" value="Unassembled WGS sequence"/>
</dbReference>
<protein>
    <submittedName>
        <fullName evidence="2">Uncharacterized protein</fullName>
    </submittedName>
</protein>
<evidence type="ECO:0000256" key="1">
    <source>
        <dbReference type="SAM" id="MobiDB-lite"/>
    </source>
</evidence>
<feature type="region of interest" description="Disordered" evidence="1">
    <location>
        <begin position="78"/>
        <end position="136"/>
    </location>
</feature>
<evidence type="ECO:0000313" key="3">
    <source>
        <dbReference type="Proteomes" id="UP000076532"/>
    </source>
</evidence>
<organism evidence="2 3">
    <name type="scientific">Athelia psychrophila</name>
    <dbReference type="NCBI Taxonomy" id="1759441"/>
    <lineage>
        <taxon>Eukaryota</taxon>
        <taxon>Fungi</taxon>
        <taxon>Dikarya</taxon>
        <taxon>Basidiomycota</taxon>
        <taxon>Agaricomycotina</taxon>
        <taxon>Agaricomycetes</taxon>
        <taxon>Agaricomycetidae</taxon>
        <taxon>Atheliales</taxon>
        <taxon>Atheliaceae</taxon>
        <taxon>Athelia</taxon>
    </lineage>
</organism>
<keyword evidence="3" id="KW-1185">Reference proteome</keyword>
<dbReference type="EMBL" id="KV417603">
    <property type="protein sequence ID" value="KZP15584.1"/>
    <property type="molecule type" value="Genomic_DNA"/>
</dbReference>
<proteinExistence type="predicted"/>
<sequence length="136" mass="15286">MTLSSRPFSLKRATTNDIPNLSRLFTEAFSDDNDTKLKYLHEPDPRGAKCAMMKGALEHYTSKPGKCTVMKAVIPRDRIEDSGGYEEAAKKPDEGEAKDSIPAKEEEGRDEIEAAVDRTPEKIKHLEAIEDKENEY</sequence>
<gene>
    <name evidence="2" type="ORF">FIBSPDRAFT_895737</name>
</gene>
<accession>A0A166EB32</accession>
<reference evidence="2 3" key="1">
    <citation type="journal article" date="2016" name="Mol. Biol. Evol.">
        <title>Comparative Genomics of Early-Diverging Mushroom-Forming Fungi Provides Insights into the Origins of Lignocellulose Decay Capabilities.</title>
        <authorList>
            <person name="Nagy L.G."/>
            <person name="Riley R."/>
            <person name="Tritt A."/>
            <person name="Adam C."/>
            <person name="Daum C."/>
            <person name="Floudas D."/>
            <person name="Sun H."/>
            <person name="Yadav J.S."/>
            <person name="Pangilinan J."/>
            <person name="Larsson K.H."/>
            <person name="Matsuura K."/>
            <person name="Barry K."/>
            <person name="Labutti K."/>
            <person name="Kuo R."/>
            <person name="Ohm R.A."/>
            <person name="Bhattacharya S.S."/>
            <person name="Shirouzu T."/>
            <person name="Yoshinaga Y."/>
            <person name="Martin F.M."/>
            <person name="Grigoriev I.V."/>
            <person name="Hibbett D.S."/>
        </authorList>
    </citation>
    <scope>NUCLEOTIDE SEQUENCE [LARGE SCALE GENOMIC DNA]</scope>
    <source>
        <strain evidence="2 3">CBS 109695</strain>
    </source>
</reference>
<name>A0A166EB32_9AGAM</name>